<keyword evidence="3" id="KW-1185">Reference proteome</keyword>
<sequence>MLTVEQIVSTQKDQAAAFYALANQAVTGVERLTDLNLKALKSTMADSAAQTEALFGIKDVQGIIALQNSDLKAAAEKASAYGRELYEIASGFGGEFAKVTEARAAEAQKQFTAFVDSAVKNAPKGTEQAVAALQSAVATAGTAFESVQKAVKQASEQAAASIDTMTHSALNTATVTDVKAKKAA</sequence>
<dbReference type="InterPro" id="IPR010127">
    <property type="entry name" value="Phasin_subfam-1"/>
</dbReference>
<reference evidence="2 3" key="1">
    <citation type="submission" date="2018-03" db="EMBL/GenBank/DDBJ databases">
        <title>Comparative genomics illustrates the genes involved in a hyperalkaliphilic mechanisms of Serpentinomonas isolated from highly-alkaline calcium-rich serpentinized springs.</title>
        <authorList>
            <person name="Suzuki S."/>
            <person name="Ishii S."/>
            <person name="Walworth N."/>
            <person name="Bird L."/>
            <person name="Kuenen J.G."/>
            <person name="Nealson K.H."/>
        </authorList>
    </citation>
    <scope>NUCLEOTIDE SEQUENCE [LARGE SCALE GENOMIC DNA]</scope>
    <source>
        <strain evidence="2 3">P1</strain>
    </source>
</reference>
<dbReference type="EMBL" id="PVLQ01000011">
    <property type="protein sequence ID" value="PRD66655.1"/>
    <property type="molecule type" value="Genomic_DNA"/>
</dbReference>
<dbReference type="InterPro" id="IPR018968">
    <property type="entry name" value="Phasin"/>
</dbReference>
<organism evidence="2 3">
    <name type="scientific">Malikia granosa</name>
    <dbReference type="NCBI Taxonomy" id="263067"/>
    <lineage>
        <taxon>Bacteria</taxon>
        <taxon>Pseudomonadati</taxon>
        <taxon>Pseudomonadota</taxon>
        <taxon>Betaproteobacteria</taxon>
        <taxon>Burkholderiales</taxon>
        <taxon>Comamonadaceae</taxon>
        <taxon>Malikia</taxon>
    </lineage>
</organism>
<dbReference type="AlphaFoldDB" id="A0A2S9K8E2"/>
<proteinExistence type="predicted"/>
<accession>A0A2S9K8E2</accession>
<evidence type="ECO:0000313" key="3">
    <source>
        <dbReference type="Proteomes" id="UP000238589"/>
    </source>
</evidence>
<dbReference type="Pfam" id="PF09361">
    <property type="entry name" value="Phasin_2"/>
    <property type="match status" value="1"/>
</dbReference>
<dbReference type="Proteomes" id="UP000238589">
    <property type="component" value="Unassembled WGS sequence"/>
</dbReference>
<gene>
    <name evidence="2" type="ORF">C6P64_03055</name>
</gene>
<evidence type="ECO:0000313" key="2">
    <source>
        <dbReference type="EMBL" id="PRD66655.1"/>
    </source>
</evidence>
<comment type="caution">
    <text evidence="2">The sequence shown here is derived from an EMBL/GenBank/DDBJ whole genome shotgun (WGS) entry which is preliminary data.</text>
</comment>
<dbReference type="OrthoDB" id="5298576at2"/>
<dbReference type="NCBIfam" id="TIGR01841">
    <property type="entry name" value="phasin"/>
    <property type="match status" value="1"/>
</dbReference>
<feature type="domain" description="Phasin" evidence="1">
    <location>
        <begin position="5"/>
        <end position="103"/>
    </location>
</feature>
<dbReference type="RefSeq" id="WP_105747117.1">
    <property type="nucleotide sequence ID" value="NZ_PVLQ01000011.1"/>
</dbReference>
<name>A0A2S9K8E2_9BURK</name>
<evidence type="ECO:0000259" key="1">
    <source>
        <dbReference type="Pfam" id="PF09361"/>
    </source>
</evidence>
<protein>
    <submittedName>
        <fullName evidence="2">Phasin (PHA-granule associated protein)</fullName>
    </submittedName>
</protein>